<dbReference type="VEuPathDB" id="FungiDB:AB675_2864"/>
<dbReference type="CDD" id="cd00195">
    <property type="entry name" value="UBCc_UEV"/>
    <property type="match status" value="1"/>
</dbReference>
<comment type="caution">
    <text evidence="16">The sequence shown here is derived from an EMBL/GenBank/DDBJ whole genome shotgun (WGS) entry which is preliminary data.</text>
</comment>
<evidence type="ECO:0000256" key="8">
    <source>
        <dbReference type="ARBA" id="ARBA00022786"/>
    </source>
</evidence>
<evidence type="ECO:0000256" key="9">
    <source>
        <dbReference type="ARBA" id="ARBA00022840"/>
    </source>
</evidence>
<evidence type="ECO:0000256" key="11">
    <source>
        <dbReference type="ARBA" id="ARBA00039894"/>
    </source>
</evidence>
<reference evidence="16 17" key="1">
    <citation type="submission" date="2015-06" db="EMBL/GenBank/DDBJ databases">
        <title>Draft genome of the ant-associated black yeast Phialophora attae CBS 131958.</title>
        <authorList>
            <person name="Moreno L.F."/>
            <person name="Stielow B.J."/>
            <person name="de Hoog S."/>
            <person name="Vicente V.A."/>
            <person name="Weiss V.A."/>
            <person name="de Vries M."/>
            <person name="Cruz L.M."/>
            <person name="Souza E.M."/>
        </authorList>
    </citation>
    <scope>NUCLEOTIDE SEQUENCE [LARGE SCALE GENOMIC DNA]</scope>
    <source>
        <strain evidence="16 17">CBS 131958</strain>
    </source>
</reference>
<evidence type="ECO:0000313" key="16">
    <source>
        <dbReference type="EMBL" id="KPI44816.1"/>
    </source>
</evidence>
<protein>
    <recommendedName>
        <fullName evidence="11">Ubiquitin-conjugating enzyme E2 Z</fullName>
        <ecNumber evidence="3">2.3.2.23</ecNumber>
    </recommendedName>
    <alternativeName>
        <fullName evidence="12">E2 ubiquitin-conjugating enzyme Z</fullName>
    </alternativeName>
    <alternativeName>
        <fullName evidence="14">Ubiquitin carrier protein Z</fullName>
    </alternativeName>
    <alternativeName>
        <fullName evidence="13">Ubiquitin-protein ligase Z</fullName>
    </alternativeName>
</protein>
<dbReference type="GO" id="GO:0043066">
    <property type="term" value="P:negative regulation of apoptotic process"/>
    <property type="evidence" value="ECO:0007669"/>
    <property type="project" value="TreeGrafter"/>
</dbReference>
<dbReference type="EC" id="2.3.2.23" evidence="3"/>
<evidence type="ECO:0000256" key="2">
    <source>
        <dbReference type="ARBA" id="ARBA00004496"/>
    </source>
</evidence>
<dbReference type="InterPro" id="IPR016135">
    <property type="entry name" value="UBQ-conjugating_enzyme/RWD"/>
</dbReference>
<keyword evidence="5" id="KW-0808">Transferase</keyword>
<dbReference type="STRING" id="1664694.A0A0N1I0A0"/>
<dbReference type="GO" id="GO:0005737">
    <property type="term" value="C:cytoplasm"/>
    <property type="evidence" value="ECO:0007669"/>
    <property type="project" value="UniProtKB-SubCell"/>
</dbReference>
<keyword evidence="6" id="KW-0053">Apoptosis</keyword>
<dbReference type="GO" id="GO:0005634">
    <property type="term" value="C:nucleus"/>
    <property type="evidence" value="ECO:0007669"/>
    <property type="project" value="UniProtKB-SubCell"/>
</dbReference>
<evidence type="ECO:0000256" key="14">
    <source>
        <dbReference type="ARBA" id="ARBA00042401"/>
    </source>
</evidence>
<accession>A0A0N1I0A0</accession>
<comment type="subcellular location">
    <subcellularLocation>
        <location evidence="2">Cytoplasm</location>
    </subcellularLocation>
    <subcellularLocation>
        <location evidence="1">Nucleus</location>
    </subcellularLocation>
</comment>
<dbReference type="SMART" id="SM00212">
    <property type="entry name" value="UBCc"/>
    <property type="match status" value="1"/>
</dbReference>
<keyword evidence="17" id="KW-1185">Reference proteome</keyword>
<gene>
    <name evidence="16" type="ORF">AB675_2864</name>
</gene>
<dbReference type="SUPFAM" id="SSF54495">
    <property type="entry name" value="UBC-like"/>
    <property type="match status" value="2"/>
</dbReference>
<dbReference type="Pfam" id="PF00179">
    <property type="entry name" value="UQ_con"/>
    <property type="match status" value="1"/>
</dbReference>
<keyword evidence="7" id="KW-0547">Nucleotide-binding</keyword>
<dbReference type="Proteomes" id="UP000038010">
    <property type="component" value="Unassembled WGS sequence"/>
</dbReference>
<dbReference type="GO" id="GO:0004869">
    <property type="term" value="F:cysteine-type endopeptidase inhibitor activity"/>
    <property type="evidence" value="ECO:0007669"/>
    <property type="project" value="TreeGrafter"/>
</dbReference>
<keyword evidence="9" id="KW-0067">ATP-binding</keyword>
<evidence type="ECO:0000256" key="3">
    <source>
        <dbReference type="ARBA" id="ARBA00012486"/>
    </source>
</evidence>
<dbReference type="GO" id="GO:0005524">
    <property type="term" value="F:ATP binding"/>
    <property type="evidence" value="ECO:0007669"/>
    <property type="project" value="UniProtKB-KW"/>
</dbReference>
<dbReference type="Gene3D" id="3.10.110.10">
    <property type="entry name" value="Ubiquitin Conjugating Enzyme"/>
    <property type="match status" value="2"/>
</dbReference>
<evidence type="ECO:0000256" key="6">
    <source>
        <dbReference type="ARBA" id="ARBA00022703"/>
    </source>
</evidence>
<keyword evidence="10" id="KW-0539">Nucleus</keyword>
<keyword evidence="4" id="KW-0963">Cytoplasm</keyword>
<dbReference type="PROSITE" id="PS50127">
    <property type="entry name" value="UBC_2"/>
    <property type="match status" value="1"/>
</dbReference>
<dbReference type="EMBL" id="LFJN01000002">
    <property type="protein sequence ID" value="KPI44816.1"/>
    <property type="molecule type" value="Genomic_DNA"/>
</dbReference>
<dbReference type="GeneID" id="28734749"/>
<sequence length="376" mass="43216">MNPISRITKYGFFEFAIRIGSDYPVKPPKVDAKTTNHGRCRFNPNIYAAGKVCLSILGTWQGEKPGEEWSPAQGVESILISIQSLMSNNPYENEPGYENCKSKEDKKLNEAYCAKIRHETIRIAVIQKLEEAMGISSINGSAVGVKQDIAARDAWESDDDDGPAMHHDDISKKKKLDDTKFEPFIDLFKRRFLWWFEHYMNTVATEMPKHKDGKAFEKMPFESGHNGMDGQFGYKDLQKRLLSLKDALQKETDGWAQEGKRLKEQESTKAANIQRQFEQLNENPRFPEEQPRVTFLTPIYHHRVSKDGVLCYFPQKPDELADHVAKVVESIEEEGRYDPRTIVRPEASKLLWSSDDADKQKYRKHVRRSAQDSLDA</sequence>
<dbReference type="GO" id="GO:0061631">
    <property type="term" value="F:ubiquitin conjugating enzyme activity"/>
    <property type="evidence" value="ECO:0007669"/>
    <property type="project" value="UniProtKB-EC"/>
</dbReference>
<evidence type="ECO:0000256" key="1">
    <source>
        <dbReference type="ARBA" id="ARBA00004123"/>
    </source>
</evidence>
<evidence type="ECO:0000313" key="17">
    <source>
        <dbReference type="Proteomes" id="UP000038010"/>
    </source>
</evidence>
<dbReference type="RefSeq" id="XP_018004779.1">
    <property type="nucleotide sequence ID" value="XM_018142869.1"/>
</dbReference>
<evidence type="ECO:0000259" key="15">
    <source>
        <dbReference type="PROSITE" id="PS50127"/>
    </source>
</evidence>
<evidence type="ECO:0000256" key="12">
    <source>
        <dbReference type="ARBA" id="ARBA00041798"/>
    </source>
</evidence>
<dbReference type="PANTHER" id="PTHR46116">
    <property type="entry name" value="(E3-INDEPENDENT) E2 UBIQUITIN-CONJUGATING ENZYME"/>
    <property type="match status" value="1"/>
</dbReference>
<dbReference type="PANTHER" id="PTHR46116:SF26">
    <property type="entry name" value="UBIQUITIN-CONJUGATING ENZYME E2 Z"/>
    <property type="match status" value="1"/>
</dbReference>
<evidence type="ECO:0000256" key="5">
    <source>
        <dbReference type="ARBA" id="ARBA00022679"/>
    </source>
</evidence>
<name>A0A0N1I0A0_9EURO</name>
<dbReference type="AlphaFoldDB" id="A0A0N1I0A0"/>
<dbReference type="OrthoDB" id="1926878at2759"/>
<dbReference type="GO" id="GO:0006915">
    <property type="term" value="P:apoptotic process"/>
    <property type="evidence" value="ECO:0007669"/>
    <property type="project" value="UniProtKB-KW"/>
</dbReference>
<evidence type="ECO:0000256" key="10">
    <source>
        <dbReference type="ARBA" id="ARBA00023242"/>
    </source>
</evidence>
<evidence type="ECO:0000256" key="13">
    <source>
        <dbReference type="ARBA" id="ARBA00042316"/>
    </source>
</evidence>
<dbReference type="InterPro" id="IPR000608">
    <property type="entry name" value="UBC"/>
</dbReference>
<evidence type="ECO:0000256" key="7">
    <source>
        <dbReference type="ARBA" id="ARBA00022741"/>
    </source>
</evidence>
<feature type="domain" description="UBC core" evidence="15">
    <location>
        <begin position="1"/>
        <end position="125"/>
    </location>
</feature>
<keyword evidence="8" id="KW-0833">Ubl conjugation pathway</keyword>
<evidence type="ECO:0000256" key="4">
    <source>
        <dbReference type="ARBA" id="ARBA00022490"/>
    </source>
</evidence>
<proteinExistence type="predicted"/>
<organism evidence="16 17">
    <name type="scientific">Cyphellophora attinorum</name>
    <dbReference type="NCBI Taxonomy" id="1664694"/>
    <lineage>
        <taxon>Eukaryota</taxon>
        <taxon>Fungi</taxon>
        <taxon>Dikarya</taxon>
        <taxon>Ascomycota</taxon>
        <taxon>Pezizomycotina</taxon>
        <taxon>Eurotiomycetes</taxon>
        <taxon>Chaetothyriomycetidae</taxon>
        <taxon>Chaetothyriales</taxon>
        <taxon>Cyphellophoraceae</taxon>
        <taxon>Cyphellophora</taxon>
    </lineage>
</organism>